<sequence length="133" mass="14847">MTGRTLASEPHITIRYDVIEDILYANWTGEQTGGSVMDGCERILHYLQLHRCSKVLNDNTNVTGMWSDASEWVAVEWFPGMHQAGCRLFAWVLSPNLYSKLSADLTLSYGINGVIATTFESKDTAKAWLKAMG</sequence>
<gene>
    <name evidence="1" type="ORF">ACFSKU_10810</name>
</gene>
<dbReference type="Proteomes" id="UP001597369">
    <property type="component" value="Unassembled WGS sequence"/>
</dbReference>
<evidence type="ECO:0000313" key="2">
    <source>
        <dbReference type="Proteomes" id="UP001597369"/>
    </source>
</evidence>
<evidence type="ECO:0000313" key="1">
    <source>
        <dbReference type="EMBL" id="MFD2067373.1"/>
    </source>
</evidence>
<name>A0ABW4WXF1_9BACT</name>
<dbReference type="RefSeq" id="WP_229963148.1">
    <property type="nucleotide sequence ID" value="NZ_JAJJWI010000066.1"/>
</dbReference>
<reference evidence="2" key="1">
    <citation type="journal article" date="2019" name="Int. J. Syst. Evol. Microbiol.">
        <title>The Global Catalogue of Microorganisms (GCM) 10K type strain sequencing project: providing services to taxonomists for standard genome sequencing and annotation.</title>
        <authorList>
            <consortium name="The Broad Institute Genomics Platform"/>
            <consortium name="The Broad Institute Genome Sequencing Center for Infectious Disease"/>
            <person name="Wu L."/>
            <person name="Ma J."/>
        </authorList>
    </citation>
    <scope>NUCLEOTIDE SEQUENCE [LARGE SCALE GENOMIC DNA]</scope>
    <source>
        <strain evidence="2">JCM 16545</strain>
    </source>
</reference>
<dbReference type="EMBL" id="JBHUHV010000032">
    <property type="protein sequence ID" value="MFD2067373.1"/>
    <property type="molecule type" value="Genomic_DNA"/>
</dbReference>
<organism evidence="1 2">
    <name type="scientific">Pontibacter silvestris</name>
    <dbReference type="NCBI Taxonomy" id="2305183"/>
    <lineage>
        <taxon>Bacteria</taxon>
        <taxon>Pseudomonadati</taxon>
        <taxon>Bacteroidota</taxon>
        <taxon>Cytophagia</taxon>
        <taxon>Cytophagales</taxon>
        <taxon>Hymenobacteraceae</taxon>
        <taxon>Pontibacter</taxon>
    </lineage>
</organism>
<evidence type="ECO:0008006" key="3">
    <source>
        <dbReference type="Google" id="ProtNLM"/>
    </source>
</evidence>
<accession>A0ABW4WXF1</accession>
<keyword evidence="2" id="KW-1185">Reference proteome</keyword>
<comment type="caution">
    <text evidence="1">The sequence shown here is derived from an EMBL/GenBank/DDBJ whole genome shotgun (WGS) entry which is preliminary data.</text>
</comment>
<protein>
    <recommendedName>
        <fullName evidence="3">STAS/SEC14 domain-containing protein</fullName>
    </recommendedName>
</protein>
<proteinExistence type="predicted"/>